<name>A0A5N5EMC6_9ACTN</name>
<reference evidence="3 4" key="1">
    <citation type="submission" date="2019-09" db="EMBL/GenBank/DDBJ databases">
        <authorList>
            <person name="Liu P."/>
        </authorList>
    </citation>
    <scope>NUCLEOTIDE SEQUENCE [LARGE SCALE GENOMIC DNA]</scope>
    <source>
        <strain evidence="3 4">TRM68085</strain>
    </source>
</reference>
<feature type="domain" description="PucR C-terminal helix-turn-helix" evidence="2">
    <location>
        <begin position="43"/>
        <end position="79"/>
    </location>
</feature>
<feature type="region of interest" description="Disordered" evidence="1">
    <location>
        <begin position="1"/>
        <end position="40"/>
    </location>
</feature>
<dbReference type="Gene3D" id="1.10.10.2840">
    <property type="entry name" value="PucR C-terminal helix-turn-helix domain"/>
    <property type="match status" value="1"/>
</dbReference>
<dbReference type="RefSeq" id="WP_151510655.1">
    <property type="nucleotide sequence ID" value="NZ_JBMVCA010000012.1"/>
</dbReference>
<proteinExistence type="predicted"/>
<organism evidence="3 4">
    <name type="scientific">Streptomyces arboris</name>
    <dbReference type="NCBI Taxonomy" id="2600619"/>
    <lineage>
        <taxon>Bacteria</taxon>
        <taxon>Bacillati</taxon>
        <taxon>Actinomycetota</taxon>
        <taxon>Actinomycetes</taxon>
        <taxon>Kitasatosporales</taxon>
        <taxon>Streptomycetaceae</taxon>
        <taxon>Streptomyces</taxon>
    </lineage>
</organism>
<comment type="caution">
    <text evidence="3">The sequence shown here is derived from an EMBL/GenBank/DDBJ whole genome shotgun (WGS) entry which is preliminary data.</text>
</comment>
<dbReference type="InterPro" id="IPR042070">
    <property type="entry name" value="PucR_C-HTH_sf"/>
</dbReference>
<sequence length="100" mass="10765">MGLGGHRVLRRRGADGLPVRGGHGRGTIARRTGARALGAGHPAGRLHLRRNTVRYRVQRAVELRGRPIDKDRLELEIALGACRRLGRAVLAPSPVGRDGA</sequence>
<protein>
    <submittedName>
        <fullName evidence="3">PucR family transcriptional regulator</fullName>
    </submittedName>
</protein>
<gene>
    <name evidence="3" type="ORF">F5983_13660</name>
</gene>
<evidence type="ECO:0000259" key="2">
    <source>
        <dbReference type="Pfam" id="PF13556"/>
    </source>
</evidence>
<dbReference type="Proteomes" id="UP000326907">
    <property type="component" value="Unassembled WGS sequence"/>
</dbReference>
<evidence type="ECO:0000313" key="3">
    <source>
        <dbReference type="EMBL" id="KAB2592005.1"/>
    </source>
</evidence>
<feature type="compositionally biased region" description="Low complexity" evidence="1">
    <location>
        <begin position="26"/>
        <end position="40"/>
    </location>
</feature>
<evidence type="ECO:0000313" key="4">
    <source>
        <dbReference type="Proteomes" id="UP000326907"/>
    </source>
</evidence>
<evidence type="ECO:0000256" key="1">
    <source>
        <dbReference type="SAM" id="MobiDB-lite"/>
    </source>
</evidence>
<keyword evidence="4" id="KW-1185">Reference proteome</keyword>
<dbReference type="AlphaFoldDB" id="A0A5N5EMC6"/>
<dbReference type="Pfam" id="PF13556">
    <property type="entry name" value="HTH_30"/>
    <property type="match status" value="1"/>
</dbReference>
<accession>A0A5N5EMC6</accession>
<dbReference type="EMBL" id="VYUA01000010">
    <property type="protein sequence ID" value="KAB2592005.1"/>
    <property type="molecule type" value="Genomic_DNA"/>
</dbReference>
<dbReference type="InterPro" id="IPR025736">
    <property type="entry name" value="PucR_C-HTH_dom"/>
</dbReference>